<dbReference type="PANTHER" id="PTHR30273">
    <property type="entry name" value="PERIPLASMIC SIGNAL SENSOR AND SIGMA FACTOR ACTIVATOR FECR-RELATED"/>
    <property type="match status" value="1"/>
</dbReference>
<dbReference type="PANTHER" id="PTHR30273:SF2">
    <property type="entry name" value="PROTEIN FECR"/>
    <property type="match status" value="1"/>
</dbReference>
<dbReference type="AlphaFoldDB" id="A0A5B8W5C0"/>
<evidence type="ECO:0000313" key="5">
    <source>
        <dbReference type="Proteomes" id="UP000321362"/>
    </source>
</evidence>
<proteinExistence type="predicted"/>
<accession>A0A5B8W5C0</accession>
<keyword evidence="5" id="KW-1185">Reference proteome</keyword>
<keyword evidence="1" id="KW-0812">Transmembrane</keyword>
<dbReference type="KEGG" id="mgk:FSB76_24045"/>
<dbReference type="Proteomes" id="UP000321362">
    <property type="component" value="Chromosome"/>
</dbReference>
<dbReference type="InterPro" id="IPR032508">
    <property type="entry name" value="FecR_C"/>
</dbReference>
<gene>
    <name evidence="4" type="ORF">FSB76_24045</name>
</gene>
<feature type="domain" description="Protein FecR C-terminal" evidence="3">
    <location>
        <begin position="323"/>
        <end position="393"/>
    </location>
</feature>
<dbReference type="OrthoDB" id="1099963at2"/>
<dbReference type="RefSeq" id="WP_147057930.1">
    <property type="nucleotide sequence ID" value="NZ_CP042437.1"/>
</dbReference>
<evidence type="ECO:0000313" key="4">
    <source>
        <dbReference type="EMBL" id="QEC78871.1"/>
    </source>
</evidence>
<dbReference type="InterPro" id="IPR012373">
    <property type="entry name" value="Ferrdict_sens_TM"/>
</dbReference>
<sequence>MKKERIAYLYQRYQQHLATPQEMAEWGSVLQDPQQKILLDEVVDASYYVIPETELIAMDGNREAEILNFIVSHRTPHRSRILKMWPRFSIAAAIAIFMIGGMIFFVSRFREHTNDPAVAHILPGKEGATLTLANGRKIKLGNAANGELARESGVRIRKTAKGQIVYEVSDVNAVPGQMNTLTTANGETYMVLLPDKSKVWLNAASELKYPASFAGISKRMVQLDGEAYFEVVRDKAHPFIVQSARQEVTVLGTHFDVNSYRDNEAVKTTLLEGRVAVRRSGIQTMPAADSLILKPDQQAILTPNSINELDVEASDAIAWKNGYFMFNNEELGSIMKTLSRWYNTTIVYDDDETLKHELVFAKLSRYENISKILKMMERTDKLKFRVEGRTITISRIQK</sequence>
<dbReference type="GO" id="GO:0016989">
    <property type="term" value="F:sigma factor antagonist activity"/>
    <property type="evidence" value="ECO:0007669"/>
    <property type="project" value="TreeGrafter"/>
</dbReference>
<keyword evidence="1" id="KW-1133">Transmembrane helix</keyword>
<keyword evidence="1" id="KW-0472">Membrane</keyword>
<evidence type="ECO:0000259" key="2">
    <source>
        <dbReference type="Pfam" id="PF04773"/>
    </source>
</evidence>
<reference evidence="4 5" key="1">
    <citation type="journal article" date="2013" name="J. Microbiol.">
        <title>Mucilaginibacter ginsenosidivorax sp. nov., with ginsenoside converting activity isolated from sediment.</title>
        <authorList>
            <person name="Kim J.K."/>
            <person name="Choi T.E."/>
            <person name="Liu Q.M."/>
            <person name="Park H.Y."/>
            <person name="Yi T.H."/>
            <person name="Yoon M.H."/>
            <person name="Kim S.C."/>
            <person name="Im W.T."/>
        </authorList>
    </citation>
    <scope>NUCLEOTIDE SEQUENCE [LARGE SCALE GENOMIC DNA]</scope>
    <source>
        <strain evidence="4 5">KHI28</strain>
    </source>
</reference>
<dbReference type="Pfam" id="PF16344">
    <property type="entry name" value="FecR_C"/>
    <property type="match status" value="1"/>
</dbReference>
<dbReference type="Gene3D" id="2.60.120.1440">
    <property type="match status" value="1"/>
</dbReference>
<dbReference type="Pfam" id="PF04773">
    <property type="entry name" value="FecR"/>
    <property type="match status" value="1"/>
</dbReference>
<evidence type="ECO:0000256" key="1">
    <source>
        <dbReference type="SAM" id="Phobius"/>
    </source>
</evidence>
<dbReference type="InterPro" id="IPR006860">
    <property type="entry name" value="FecR"/>
</dbReference>
<feature type="transmembrane region" description="Helical" evidence="1">
    <location>
        <begin position="88"/>
        <end position="106"/>
    </location>
</feature>
<name>A0A5B8W5C0_9SPHI</name>
<dbReference type="EMBL" id="CP042437">
    <property type="protein sequence ID" value="QEC78871.1"/>
    <property type="molecule type" value="Genomic_DNA"/>
</dbReference>
<organism evidence="4 5">
    <name type="scientific">Mucilaginibacter ginsenosidivorax</name>
    <dbReference type="NCBI Taxonomy" id="862126"/>
    <lineage>
        <taxon>Bacteria</taxon>
        <taxon>Pseudomonadati</taxon>
        <taxon>Bacteroidota</taxon>
        <taxon>Sphingobacteriia</taxon>
        <taxon>Sphingobacteriales</taxon>
        <taxon>Sphingobacteriaceae</taxon>
        <taxon>Mucilaginibacter</taxon>
    </lineage>
</organism>
<protein>
    <submittedName>
        <fullName evidence="4">DUF4974 domain-containing protein</fullName>
    </submittedName>
</protein>
<evidence type="ECO:0000259" key="3">
    <source>
        <dbReference type="Pfam" id="PF16344"/>
    </source>
</evidence>
<feature type="domain" description="FecR protein" evidence="2">
    <location>
        <begin position="180"/>
        <end position="275"/>
    </location>
</feature>
<dbReference type="Gene3D" id="3.55.50.30">
    <property type="match status" value="1"/>
</dbReference>